<evidence type="ECO:0000256" key="2">
    <source>
        <dbReference type="ARBA" id="ARBA00009035"/>
    </source>
</evidence>
<dbReference type="eggNOG" id="COG3081">
    <property type="taxonomic scope" value="Bacteria"/>
</dbReference>
<dbReference type="GO" id="GO:0043590">
    <property type="term" value="C:bacterial nucleoid"/>
    <property type="evidence" value="ECO:0007669"/>
    <property type="project" value="TreeGrafter"/>
</dbReference>
<dbReference type="EMBL" id="JOJP01000001">
    <property type="protein sequence ID" value="KEI72941.1"/>
    <property type="molecule type" value="Genomic_DNA"/>
</dbReference>
<keyword evidence="3" id="KW-0963">Cytoplasm</keyword>
<reference evidence="4 5" key="1">
    <citation type="submission" date="2014-06" db="EMBL/GenBank/DDBJ databases">
        <title>Whole Genome Sequences of Three Symbiotic Endozoicomonas Bacteria.</title>
        <authorList>
            <person name="Neave M.J."/>
            <person name="Apprill A."/>
            <person name="Voolstra C.R."/>
        </authorList>
    </citation>
    <scope>NUCLEOTIDE SEQUENCE [LARGE SCALE GENOMIC DNA]</scope>
    <source>
        <strain evidence="4 5">DSM 22380</strain>
    </source>
</reference>
<dbReference type="Pfam" id="PF04245">
    <property type="entry name" value="NA37"/>
    <property type="match status" value="1"/>
</dbReference>
<evidence type="ECO:0000313" key="5">
    <source>
        <dbReference type="Proteomes" id="UP000027997"/>
    </source>
</evidence>
<dbReference type="GO" id="GO:0003727">
    <property type="term" value="F:single-stranded RNA binding"/>
    <property type="evidence" value="ECO:0007669"/>
    <property type="project" value="TreeGrafter"/>
</dbReference>
<protein>
    <recommendedName>
        <fullName evidence="6">Nucleoid-associated protein</fullName>
    </recommendedName>
</protein>
<proteinExistence type="inferred from homology"/>
<dbReference type="GO" id="GO:0003690">
    <property type="term" value="F:double-stranded DNA binding"/>
    <property type="evidence" value="ECO:0007669"/>
    <property type="project" value="TreeGrafter"/>
</dbReference>
<evidence type="ECO:0000313" key="4">
    <source>
        <dbReference type="EMBL" id="KEI72941.1"/>
    </source>
</evidence>
<dbReference type="Proteomes" id="UP000027997">
    <property type="component" value="Unassembled WGS sequence"/>
</dbReference>
<dbReference type="PANTHER" id="PTHR38772">
    <property type="match status" value="1"/>
</dbReference>
<dbReference type="RefSeq" id="WP_020581639.1">
    <property type="nucleotide sequence ID" value="NZ_JOJP01000001.1"/>
</dbReference>
<evidence type="ECO:0008006" key="6">
    <source>
        <dbReference type="Google" id="ProtNLM"/>
    </source>
</evidence>
<accession>A0A081KFL5</accession>
<dbReference type="PANTHER" id="PTHR38772:SF1">
    <property type="entry name" value="NUCLEOID-ASSOCIATED PROTEIN YEJK"/>
    <property type="match status" value="1"/>
</dbReference>
<comment type="subcellular location">
    <subcellularLocation>
        <location evidence="1">Cytoplasm</location>
        <location evidence="1">Nucleoid</location>
    </subcellularLocation>
</comment>
<evidence type="ECO:0000256" key="3">
    <source>
        <dbReference type="ARBA" id="ARBA00022490"/>
    </source>
</evidence>
<sequence>MTIKQIIVHKLDHSQGSEQLQAIPASQSLTSSPSLELVLDDLLQTYNKKPDKCYGQFSDLAEDGFPERLKTYIELSVEEQASGFTQLTSETLARLGQSLSEAGAISGGYVMFSDYQQGLTRYLLLCMLSSQNSVTITDELTIQDTSYLDTARMSLACRINITDWQKNPEAGRYLSFLRPKGGKRLSTVFQEVIGCSETSSSKEEADTLLKAVEAYCQEEPVEENRTIVKRQVYDYCQNKLDEGGSLSMQELTGHLSEAGPDDFARFVNTQDYDMSTPMSPERRKLTQLVRYTGRSKGLSLAFDAELLGGQIRYDETNDQLIITGVPDKLKEQLKQA</sequence>
<comment type="similarity">
    <text evidence="2">Belongs to the YejK family.</text>
</comment>
<evidence type="ECO:0000256" key="1">
    <source>
        <dbReference type="ARBA" id="ARBA00004453"/>
    </source>
</evidence>
<keyword evidence="5" id="KW-1185">Reference proteome</keyword>
<comment type="caution">
    <text evidence="4">The sequence shown here is derived from an EMBL/GenBank/DDBJ whole genome shotgun (WGS) entry which is preliminary data.</text>
</comment>
<dbReference type="AlphaFoldDB" id="A0A081KFL5"/>
<name>A0A081KFL5_9GAMM</name>
<gene>
    <name evidence="4" type="ORF">GV64_21415</name>
</gene>
<dbReference type="InterPro" id="IPR007358">
    <property type="entry name" value="Nucleoid_associated_NdpA"/>
</dbReference>
<dbReference type="STRING" id="305900.GV64_21415"/>
<organism evidence="4 5">
    <name type="scientific">Endozoicomonas elysicola</name>
    <dbReference type="NCBI Taxonomy" id="305900"/>
    <lineage>
        <taxon>Bacteria</taxon>
        <taxon>Pseudomonadati</taxon>
        <taxon>Pseudomonadota</taxon>
        <taxon>Gammaproteobacteria</taxon>
        <taxon>Oceanospirillales</taxon>
        <taxon>Endozoicomonadaceae</taxon>
        <taxon>Endozoicomonas</taxon>
    </lineage>
</organism>